<reference evidence="3" key="2">
    <citation type="submission" date="2025-08" db="UniProtKB">
        <authorList>
            <consortium name="RefSeq"/>
        </authorList>
    </citation>
    <scope>IDENTIFICATION</scope>
</reference>
<evidence type="ECO:0000313" key="2">
    <source>
        <dbReference type="Proteomes" id="UP000818029"/>
    </source>
</evidence>
<dbReference type="SMR" id="A0A1U8LG43"/>
<dbReference type="PaxDb" id="3635-A0A1U8LG43"/>
<dbReference type="PANTHER" id="PTHR47723:SF24">
    <property type="entry name" value="RNASE H TYPE-1 DOMAIN-CONTAINING PROTEIN"/>
    <property type="match status" value="1"/>
</dbReference>
<dbReference type="GO" id="GO:0003676">
    <property type="term" value="F:nucleic acid binding"/>
    <property type="evidence" value="ECO:0007669"/>
    <property type="project" value="InterPro"/>
</dbReference>
<dbReference type="InterPro" id="IPR053151">
    <property type="entry name" value="RNase_H-like"/>
</dbReference>
<dbReference type="Pfam" id="PF13456">
    <property type="entry name" value="RVT_3"/>
    <property type="match status" value="1"/>
</dbReference>
<evidence type="ECO:0000259" key="1">
    <source>
        <dbReference type="Pfam" id="PF13456"/>
    </source>
</evidence>
<accession>A0A1U8LG43</accession>
<dbReference type="PANTHER" id="PTHR47723">
    <property type="entry name" value="OS05G0353850 PROTEIN"/>
    <property type="match status" value="1"/>
</dbReference>
<dbReference type="KEGG" id="ghi:107927077"/>
<reference evidence="2" key="1">
    <citation type="journal article" date="2020" name="Nat. Genet.">
        <title>Genomic diversifications of five Gossypium allopolyploid species and their impact on cotton improvement.</title>
        <authorList>
            <person name="Chen Z.J."/>
            <person name="Sreedasyam A."/>
            <person name="Ando A."/>
            <person name="Song Q."/>
            <person name="De Santiago L.M."/>
            <person name="Hulse-Kemp A.M."/>
            <person name="Ding M."/>
            <person name="Ye W."/>
            <person name="Kirkbride R.C."/>
            <person name="Jenkins J."/>
            <person name="Plott C."/>
            <person name="Lovell J."/>
            <person name="Lin Y.M."/>
            <person name="Vaughn R."/>
            <person name="Liu B."/>
            <person name="Simpson S."/>
            <person name="Scheffler B.E."/>
            <person name="Wen L."/>
            <person name="Saski C.A."/>
            <person name="Grover C.E."/>
            <person name="Hu G."/>
            <person name="Conover J.L."/>
            <person name="Carlson J.W."/>
            <person name="Shu S."/>
            <person name="Boston L.B."/>
            <person name="Williams M."/>
            <person name="Peterson D.G."/>
            <person name="McGee K."/>
            <person name="Jones D.C."/>
            <person name="Wendel J.F."/>
            <person name="Stelly D.M."/>
            <person name="Grimwood J."/>
            <person name="Schmutz J."/>
        </authorList>
    </citation>
    <scope>NUCLEOTIDE SEQUENCE [LARGE SCALE GENOMIC DNA]</scope>
    <source>
        <strain evidence="2">cv. TM-1</strain>
    </source>
</reference>
<dbReference type="GO" id="GO:0004523">
    <property type="term" value="F:RNA-DNA hybrid ribonuclease activity"/>
    <property type="evidence" value="ECO:0007669"/>
    <property type="project" value="InterPro"/>
</dbReference>
<proteinExistence type="predicted"/>
<dbReference type="InterPro" id="IPR044730">
    <property type="entry name" value="RNase_H-like_dom_plant"/>
</dbReference>
<dbReference type="CDD" id="cd06222">
    <property type="entry name" value="RNase_H_like"/>
    <property type="match status" value="1"/>
</dbReference>
<dbReference type="RefSeq" id="XP_016713535.1">
    <property type="nucleotide sequence ID" value="XM_016858046.1"/>
</dbReference>
<organism evidence="2 3">
    <name type="scientific">Gossypium hirsutum</name>
    <name type="common">Upland cotton</name>
    <name type="synonym">Gossypium mexicanum</name>
    <dbReference type="NCBI Taxonomy" id="3635"/>
    <lineage>
        <taxon>Eukaryota</taxon>
        <taxon>Viridiplantae</taxon>
        <taxon>Streptophyta</taxon>
        <taxon>Embryophyta</taxon>
        <taxon>Tracheophyta</taxon>
        <taxon>Spermatophyta</taxon>
        <taxon>Magnoliopsida</taxon>
        <taxon>eudicotyledons</taxon>
        <taxon>Gunneridae</taxon>
        <taxon>Pentapetalae</taxon>
        <taxon>rosids</taxon>
        <taxon>malvids</taxon>
        <taxon>Malvales</taxon>
        <taxon>Malvaceae</taxon>
        <taxon>Malvoideae</taxon>
        <taxon>Gossypium</taxon>
    </lineage>
</organism>
<protein>
    <recommendedName>
        <fullName evidence="1">RNase H type-1 domain-containing protein</fullName>
    </recommendedName>
</protein>
<dbReference type="OrthoDB" id="1435729at2759"/>
<keyword evidence="2" id="KW-1185">Reference proteome</keyword>
<dbReference type="AlphaFoldDB" id="A0A1U8LG43"/>
<feature type="domain" description="RNase H type-1" evidence="1">
    <location>
        <begin position="12"/>
        <end position="97"/>
    </location>
</feature>
<sequence length="133" mass="15098">MGGFEIVVGLVDIFQIEARALLEGLKFAWAKGYSRVEIENENDNSISVAIMQNGLTTNNICNEVGLIQDWCCKDWEEKFRQIMRESDIVIDRVAKEALGEMDHLIIYEEPPKSVRGLLDDDTHCATYPLFDGD</sequence>
<dbReference type="InterPro" id="IPR002156">
    <property type="entry name" value="RNaseH_domain"/>
</dbReference>
<dbReference type="GeneID" id="107927077"/>
<name>A0A1U8LG43_GOSHI</name>
<evidence type="ECO:0000313" key="3">
    <source>
        <dbReference type="RefSeq" id="XP_016713535.1"/>
    </source>
</evidence>
<dbReference type="Proteomes" id="UP000818029">
    <property type="component" value="Chromosome D03"/>
</dbReference>
<gene>
    <name evidence="3" type="primary">LOC107927077</name>
</gene>